<keyword evidence="3" id="KW-0813">Transport</keyword>
<evidence type="ECO:0000256" key="2">
    <source>
        <dbReference type="ARBA" id="ARBA00004399"/>
    </source>
</evidence>
<dbReference type="Pfam" id="PF12783">
    <property type="entry name" value="Sec7-like_HUS"/>
    <property type="match status" value="1"/>
</dbReference>
<dbReference type="GO" id="GO:0010256">
    <property type="term" value="P:endomembrane system organization"/>
    <property type="evidence" value="ECO:0007669"/>
    <property type="project" value="UniProtKB-ARBA"/>
</dbReference>
<dbReference type="SUPFAM" id="SSF48425">
    <property type="entry name" value="Sec7 domain"/>
    <property type="match status" value="1"/>
</dbReference>
<dbReference type="GO" id="GO:0005793">
    <property type="term" value="C:endoplasmic reticulum-Golgi intermediate compartment"/>
    <property type="evidence" value="ECO:0007669"/>
    <property type="project" value="UniProtKB-SubCell"/>
</dbReference>
<dbReference type="InterPro" id="IPR000904">
    <property type="entry name" value="Sec7_dom"/>
</dbReference>
<organism evidence="8 9">
    <name type="scientific">Macrostomum lignano</name>
    <dbReference type="NCBI Taxonomy" id="282301"/>
    <lineage>
        <taxon>Eukaryota</taxon>
        <taxon>Metazoa</taxon>
        <taxon>Spiralia</taxon>
        <taxon>Lophotrochozoa</taxon>
        <taxon>Platyhelminthes</taxon>
        <taxon>Rhabditophora</taxon>
        <taxon>Macrostomorpha</taxon>
        <taxon>Macrostomida</taxon>
        <taxon>Macrostomidae</taxon>
        <taxon>Macrostomum</taxon>
    </lineage>
</organism>
<evidence type="ECO:0000256" key="1">
    <source>
        <dbReference type="ARBA" id="ARBA00004222"/>
    </source>
</evidence>
<proteinExistence type="predicted"/>
<dbReference type="GO" id="GO:0005085">
    <property type="term" value="F:guanyl-nucleotide exchange factor activity"/>
    <property type="evidence" value="ECO:0007669"/>
    <property type="project" value="InterPro"/>
</dbReference>
<dbReference type="Gene3D" id="1.10.220.20">
    <property type="match status" value="1"/>
</dbReference>
<keyword evidence="8" id="KW-1185">Reference proteome</keyword>
<keyword evidence="6" id="KW-1133">Transmembrane helix</keyword>
<dbReference type="GO" id="GO:0016197">
    <property type="term" value="P:endosomal transport"/>
    <property type="evidence" value="ECO:0007669"/>
    <property type="project" value="UniProtKB-ARBA"/>
</dbReference>
<evidence type="ECO:0000256" key="5">
    <source>
        <dbReference type="SAM" id="MobiDB-lite"/>
    </source>
</evidence>
<dbReference type="FunFam" id="1.10.1000.11:FF:000007">
    <property type="entry name" value="Golgi-specific brefeldin A-resistance guanine nucleotide exchange factor 1"/>
    <property type="match status" value="1"/>
</dbReference>
<evidence type="ECO:0000259" key="7">
    <source>
        <dbReference type="PROSITE" id="PS50190"/>
    </source>
</evidence>
<dbReference type="PROSITE" id="PS50190">
    <property type="entry name" value="SEC7"/>
    <property type="match status" value="1"/>
</dbReference>
<feature type="domain" description="SEC7" evidence="7">
    <location>
        <begin position="494"/>
        <end position="683"/>
    </location>
</feature>
<dbReference type="SMART" id="SM00222">
    <property type="entry name" value="Sec7"/>
    <property type="match status" value="1"/>
</dbReference>
<sequence length="1537" mass="169730">MAPINGISIVQGEIAYLVSHLRRDLRHSKHTHDDQVHMENLFEDFAALKDALNAVENLSDLDAETFLSPFLEVITAKATMGRVTGLAVTSINKFLSYELINESTPSLTGVIEMIGVAVTHANFHGTDPGSNEAVLARILQVLRTLLVIPVGAHLSNATVYEIFKSCLHLCFEREDRQQDSCCIEIEDPAPKATAELSAADQSEAAEEAAEFSATLAASSRDRTVSLTEPAGQDQVDAAEESIVAAPEASPSVDVAEQPAATIVETEAETEAEAEAEESGVLQPLLAEKSEQPGDQPAKDYVNPKGIRFTAESSDAETAAPQSEDVSNAAAGAAGPAASSTLGVANTKRQLGPYGLLSVREIFKQLIANMNPHDRSNTDAKMETCLNLLAQAFEVAADSLEKCDCLLELVRSDLCKNLVSLLHFSGTSVFAASLRLGYLIFSSLRWHLKFQLERYLTRLMEIVTSEGSRVSFDHRELALESLVQLWRVPGFVAEELARRRERKKLLQQGAELFNRNPAKGLAFLGEHKLLYPNCPESVAAFLRENPSLDKKVLGEFISKKKLAPILRAFCRSFNFAGRRVDEALRDYLETFRLPGEAPLIQHVLEHFADHWHSANGHPFANEDAAYVLAYSVIMLNTDQHNANARKQNLPMTLDNFKRNLKGVNGGKDFDQDMLEAIYMTIKNDEIVMPSEQTGLVKENYMWKLILRRGSTEQASFIRAPVGQLDLDLFNLIWGPTVAALSHVFDKTADEAIVVPKAISGFRKCAMISAHYGLTDVFDNIIISLCKFTGLLSSVESPDNIAVQFGGNIKAQLAAKTVCGLTHRHGDILREGWKNLLDCMLHLYKARLMPDSLVEVKDFIHPSGKIRLIKEETTNTNRQETGVFSSLYMSLFSDTSSSRAALSEELAARQRAAECIRECQLEQLVQDTKFLRMDSLSELVKDLIFAVQDNYQSRDLLSDGHSYAVLDEDACVFYFELLMQVLLQNRDRLGPLWSSVRSYFYNVLIGSTESSFLLERSIVGLIRLGHRLLHREDMSAQVFSCLRLLILAKPSILHSVCRQVVYGLHDLINTHAQSVHSEADWRILFALLEVCGAGALPSLVYRAEVASSLPEGFGPAAQQQQIGVEADLASSDGRASPASTNADRPSGRGYTSDSELYDANKRVGSGGGSGGDRDVRMDPSTGSWVLVDRDMSASAQDVSGPASSAGSSAGATAAAAAATVAAGTGGYDGQRSDSSPLVHQVMQNCPPVNQYSIALQEDLRHHDTKALVRACETLSFVIRDSAHVTPANFESCIHALRVFIEASLHGGRSRRRSFRSQLHQRMQLLDLMHTLHIRVATIFKSWSPQEKSSDCSVSCAYLWDTCWCPLLQGMARLCCDNRKPVRMQALTYLQRSLLFHDLRSLTPGQWEMCFNKVLFPLLSTLLEAPVNPSDPAGTEETRVRASTLLCKVFLMHLSPLLNLPTFTALWLTILDFMEKYIRADKSELLIEAIPESLKNMLLVMDNACILRQSRLWDLTWHRIGAFLPSLMEELFPQPKEAVA</sequence>
<dbReference type="Pfam" id="PF23325">
    <property type="entry name" value="TPR_28"/>
    <property type="match status" value="1"/>
</dbReference>
<dbReference type="Pfam" id="PF01369">
    <property type="entry name" value="Sec7"/>
    <property type="match status" value="1"/>
</dbReference>
<dbReference type="PANTHER" id="PTHR10663">
    <property type="entry name" value="GUANYL-NUCLEOTIDE EXCHANGE FACTOR"/>
    <property type="match status" value="1"/>
</dbReference>
<dbReference type="WBParaSite" id="maker-uti_cns_0046786-snap-gene-0.15-mRNA-1">
    <property type="protein sequence ID" value="maker-uti_cns_0046786-snap-gene-0.15-mRNA-1"/>
    <property type="gene ID" value="maker-uti_cns_0046786-snap-gene-0.15"/>
</dbReference>
<evidence type="ECO:0000256" key="4">
    <source>
        <dbReference type="ARBA" id="ARBA00023034"/>
    </source>
</evidence>
<name>A0A1I8JDI8_9PLAT</name>
<feature type="compositionally biased region" description="Polar residues" evidence="5">
    <location>
        <begin position="1135"/>
        <end position="1152"/>
    </location>
</feature>
<dbReference type="GO" id="GO:0005794">
    <property type="term" value="C:Golgi apparatus"/>
    <property type="evidence" value="ECO:0007669"/>
    <property type="project" value="UniProtKB-SubCell"/>
</dbReference>
<dbReference type="Proteomes" id="UP000095280">
    <property type="component" value="Unplaced"/>
</dbReference>
<dbReference type="InterPro" id="IPR056604">
    <property type="entry name" value="GBF1-like_TPR"/>
</dbReference>
<comment type="subcellular location">
    <subcellularLocation>
        <location evidence="2">Endoplasmic reticulum-Golgi intermediate compartment</location>
    </subcellularLocation>
    <subcellularLocation>
        <location evidence="1">Golgi apparatus</location>
        <location evidence="1">cis-Golgi network</location>
    </subcellularLocation>
</comment>
<reference evidence="9" key="1">
    <citation type="submission" date="2016-11" db="UniProtKB">
        <authorList>
            <consortium name="WormBaseParasite"/>
        </authorList>
    </citation>
    <scope>IDENTIFICATION</scope>
</reference>
<feature type="compositionally biased region" description="Low complexity" evidence="5">
    <location>
        <begin position="328"/>
        <end position="337"/>
    </location>
</feature>
<dbReference type="GO" id="GO:0032012">
    <property type="term" value="P:regulation of ARF protein signal transduction"/>
    <property type="evidence" value="ECO:0007669"/>
    <property type="project" value="InterPro"/>
</dbReference>
<feature type="transmembrane region" description="Helical" evidence="6">
    <location>
        <begin position="1447"/>
        <end position="1470"/>
    </location>
</feature>
<evidence type="ECO:0000256" key="3">
    <source>
        <dbReference type="ARBA" id="ARBA00022448"/>
    </source>
</evidence>
<feature type="region of interest" description="Disordered" evidence="5">
    <location>
        <begin position="1124"/>
        <end position="1178"/>
    </location>
</feature>
<keyword evidence="6" id="KW-0472">Membrane</keyword>
<accession>A0A1I8JDI8</accession>
<dbReference type="InterPro" id="IPR023394">
    <property type="entry name" value="Sec7_C_sf"/>
</dbReference>
<keyword evidence="4" id="KW-0333">Golgi apparatus</keyword>
<dbReference type="InterPro" id="IPR035999">
    <property type="entry name" value="Sec7_dom_sf"/>
</dbReference>
<feature type="region of interest" description="Disordered" evidence="5">
    <location>
        <begin position="312"/>
        <end position="337"/>
    </location>
</feature>
<dbReference type="PANTHER" id="PTHR10663:SF388">
    <property type="entry name" value="GOLGI-SPECIFIC BREFELDIN A-RESISTANCE GUANINE NUCLEOTIDE EXCHANGE FACTOR 1"/>
    <property type="match status" value="1"/>
</dbReference>
<evidence type="ECO:0000313" key="9">
    <source>
        <dbReference type="WBParaSite" id="maker-uti_cns_0046786-snap-gene-0.15-mRNA-1"/>
    </source>
</evidence>
<evidence type="ECO:0000256" key="6">
    <source>
        <dbReference type="SAM" id="Phobius"/>
    </source>
</evidence>
<keyword evidence="6" id="KW-0812">Transmembrane</keyword>
<dbReference type="InterPro" id="IPR032691">
    <property type="entry name" value="Mon2/Sec7/BIG1-like_HUS"/>
</dbReference>
<evidence type="ECO:0000313" key="8">
    <source>
        <dbReference type="Proteomes" id="UP000095280"/>
    </source>
</evidence>
<dbReference type="Gene3D" id="1.10.1000.11">
    <property type="entry name" value="Arf Nucleotide-binding Site Opener,domain 2"/>
    <property type="match status" value="1"/>
</dbReference>
<protein>
    <submittedName>
        <fullName evidence="9">SEC7 domain-containing protein</fullName>
    </submittedName>
</protein>
<dbReference type="CDD" id="cd00171">
    <property type="entry name" value="Sec7"/>
    <property type="match status" value="1"/>
</dbReference>